<sequence>MPPLSRRKNNKIDDTARERIIDLVVDKGKTMALVASNFDIPATTVRSIVSTFLHTSRVAKLPWGGNRTSRIEQMHLDWLIENMDDQEKREIEGLRRA</sequence>
<dbReference type="InterPro" id="IPR036388">
    <property type="entry name" value="WH-like_DNA-bd_sf"/>
</dbReference>
<dbReference type="Gene3D" id="1.10.10.10">
    <property type="entry name" value="Winged helix-like DNA-binding domain superfamily/Winged helix DNA-binding domain"/>
    <property type="match status" value="1"/>
</dbReference>
<dbReference type="EMBL" id="JAAAJA010000648">
    <property type="protein sequence ID" value="KAG0250805.1"/>
    <property type="molecule type" value="Genomic_DNA"/>
</dbReference>
<protein>
    <recommendedName>
        <fullName evidence="3">HTH psq-type domain-containing protein</fullName>
    </recommendedName>
</protein>
<dbReference type="InterPro" id="IPR009057">
    <property type="entry name" value="Homeodomain-like_sf"/>
</dbReference>
<dbReference type="AlphaFoldDB" id="A0A9P6TXJ1"/>
<proteinExistence type="predicted"/>
<keyword evidence="2" id="KW-1185">Reference proteome</keyword>
<dbReference type="SUPFAM" id="SSF46689">
    <property type="entry name" value="Homeodomain-like"/>
    <property type="match status" value="1"/>
</dbReference>
<dbReference type="Proteomes" id="UP000726737">
    <property type="component" value="Unassembled WGS sequence"/>
</dbReference>
<name>A0A9P6TXJ1_9FUNG</name>
<reference evidence="1" key="1">
    <citation type="journal article" date="2020" name="Fungal Divers.">
        <title>Resolving the Mortierellaceae phylogeny through synthesis of multi-gene phylogenetics and phylogenomics.</title>
        <authorList>
            <person name="Vandepol N."/>
            <person name="Liber J."/>
            <person name="Desiro A."/>
            <person name="Na H."/>
            <person name="Kennedy M."/>
            <person name="Barry K."/>
            <person name="Grigoriev I.V."/>
            <person name="Miller A.N."/>
            <person name="O'Donnell K."/>
            <person name="Stajich J.E."/>
            <person name="Bonito G."/>
        </authorList>
    </citation>
    <scope>NUCLEOTIDE SEQUENCE</scope>
    <source>
        <strain evidence="1">KOD948</strain>
    </source>
</reference>
<evidence type="ECO:0008006" key="3">
    <source>
        <dbReference type="Google" id="ProtNLM"/>
    </source>
</evidence>
<gene>
    <name evidence="1" type="ORF">BG011_008070</name>
</gene>
<evidence type="ECO:0000313" key="1">
    <source>
        <dbReference type="EMBL" id="KAG0250805.1"/>
    </source>
</evidence>
<comment type="caution">
    <text evidence="1">The sequence shown here is derived from an EMBL/GenBank/DDBJ whole genome shotgun (WGS) entry which is preliminary data.</text>
</comment>
<evidence type="ECO:0000313" key="2">
    <source>
        <dbReference type="Proteomes" id="UP000726737"/>
    </source>
</evidence>
<organism evidence="1 2">
    <name type="scientific">Mortierella polycephala</name>
    <dbReference type="NCBI Taxonomy" id="41804"/>
    <lineage>
        <taxon>Eukaryota</taxon>
        <taxon>Fungi</taxon>
        <taxon>Fungi incertae sedis</taxon>
        <taxon>Mucoromycota</taxon>
        <taxon>Mortierellomycotina</taxon>
        <taxon>Mortierellomycetes</taxon>
        <taxon>Mortierellales</taxon>
        <taxon>Mortierellaceae</taxon>
        <taxon>Mortierella</taxon>
    </lineage>
</organism>
<accession>A0A9P6TXJ1</accession>
<dbReference type="OrthoDB" id="2423579at2759"/>